<dbReference type="Proteomes" id="UP000639772">
    <property type="component" value="Unassembled WGS sequence"/>
</dbReference>
<dbReference type="PANTHER" id="PTHR48047:SF45">
    <property type="entry name" value="SCOPOLETIN GLUCOSYLTRANSFERASE-LIKE"/>
    <property type="match status" value="1"/>
</dbReference>
<organism evidence="6 7">
    <name type="scientific">Vanilla planifolia</name>
    <name type="common">Vanilla</name>
    <dbReference type="NCBI Taxonomy" id="51239"/>
    <lineage>
        <taxon>Eukaryota</taxon>
        <taxon>Viridiplantae</taxon>
        <taxon>Streptophyta</taxon>
        <taxon>Embryophyta</taxon>
        <taxon>Tracheophyta</taxon>
        <taxon>Spermatophyta</taxon>
        <taxon>Magnoliopsida</taxon>
        <taxon>Liliopsida</taxon>
        <taxon>Asparagales</taxon>
        <taxon>Orchidaceae</taxon>
        <taxon>Vanilloideae</taxon>
        <taxon>Vanilleae</taxon>
        <taxon>Vanilla</taxon>
    </lineage>
</organism>
<dbReference type="FunFam" id="3.40.50.2000:FF:000047">
    <property type="entry name" value="Glycosyltransferase"/>
    <property type="match status" value="1"/>
</dbReference>
<proteinExistence type="inferred from homology"/>
<keyword evidence="3 4" id="KW-0808">Transferase</keyword>
<dbReference type="InterPro" id="IPR002213">
    <property type="entry name" value="UDP_glucos_trans"/>
</dbReference>
<evidence type="ECO:0000256" key="3">
    <source>
        <dbReference type="ARBA" id="ARBA00022679"/>
    </source>
</evidence>
<evidence type="ECO:0000256" key="5">
    <source>
        <dbReference type="RuleBase" id="RU362057"/>
    </source>
</evidence>
<reference evidence="6 7" key="1">
    <citation type="journal article" date="2020" name="Nat. Food">
        <title>A phased Vanilla planifolia genome enables genetic improvement of flavour and production.</title>
        <authorList>
            <person name="Hasing T."/>
            <person name="Tang H."/>
            <person name="Brym M."/>
            <person name="Khazi F."/>
            <person name="Huang T."/>
            <person name="Chambers A.H."/>
        </authorList>
    </citation>
    <scope>NUCLEOTIDE SEQUENCE [LARGE SCALE GENOMIC DNA]</scope>
    <source>
        <tissue evidence="6">Leaf</tissue>
    </source>
</reference>
<dbReference type="InterPro" id="IPR035595">
    <property type="entry name" value="UDP_glycos_trans_CS"/>
</dbReference>
<evidence type="ECO:0000256" key="2">
    <source>
        <dbReference type="ARBA" id="ARBA00022676"/>
    </source>
</evidence>
<evidence type="ECO:0000256" key="4">
    <source>
        <dbReference type="RuleBase" id="RU003718"/>
    </source>
</evidence>
<dbReference type="PROSITE" id="PS00375">
    <property type="entry name" value="UDPGT"/>
    <property type="match status" value="1"/>
</dbReference>
<dbReference type="SUPFAM" id="SSF53756">
    <property type="entry name" value="UDP-Glycosyltransferase/glycogen phosphorylase"/>
    <property type="match status" value="1"/>
</dbReference>
<comment type="caution">
    <text evidence="6">The sequence shown here is derived from an EMBL/GenBank/DDBJ whole genome shotgun (WGS) entry which is preliminary data.</text>
</comment>
<comment type="similarity">
    <text evidence="1 4">Belongs to the UDP-glycosyltransferase family.</text>
</comment>
<gene>
    <name evidence="6" type="ORF">HPP92_004496</name>
</gene>
<keyword evidence="2 4" id="KW-0328">Glycosyltransferase</keyword>
<dbReference type="Gene3D" id="3.40.50.2000">
    <property type="entry name" value="Glycogen Phosphorylase B"/>
    <property type="match status" value="2"/>
</dbReference>
<dbReference type="EMBL" id="JADCNM010000002">
    <property type="protein sequence ID" value="KAG0493502.1"/>
    <property type="molecule type" value="Genomic_DNA"/>
</dbReference>
<dbReference type="OrthoDB" id="731962at2759"/>
<dbReference type="EC" id="2.4.1.-" evidence="5"/>
<dbReference type="GO" id="GO:0035251">
    <property type="term" value="F:UDP-glucosyltransferase activity"/>
    <property type="evidence" value="ECO:0007669"/>
    <property type="project" value="TreeGrafter"/>
</dbReference>
<sequence length="482" mass="53560">MASTGKNKVHMLVFPLMAHGHMLPMVDLAKIFASHGVEVTILTTPANAPLIRPSLERFNSSNISPRICLHLIPFPSGVAGLPQGCENRSFLPSENLFPRFISALSMLRQPFHDTLAELRPDCVFTDYFMPWTCDLAAERGIPRLEFTGVGFFAECAFRSMKHLKRFEGLAADAETVVLPSLPDFIEMPRINLPDPSNLEEREPFTSVFAHAAEVQTKNFGLVMNSFYELEPHYVEHFRHTVVPKAWHVGPVVLYNHDKAEMSKRGGDAAMRCLDWLDECKPGSVLFVCFGSASNITENQMREMAVGLEASEHPFVWAVSNAGEGWIPEGFEETIEGRGMLIRGWAPQLLILEHIAVGGFMMHCGWNSCLEGISAGLPMVTWPLFADQFFNERLLVDVLKIGVSVGATGYTLRAEEKKVVGASVVEAAVRRVMGGDEEAEERKRRVRELKKMAFMAVEEGGSSYNDIADLIQELEEKATTTAA</sequence>
<dbReference type="CDD" id="cd03784">
    <property type="entry name" value="GT1_Gtf-like"/>
    <property type="match status" value="1"/>
</dbReference>
<dbReference type="Pfam" id="PF00201">
    <property type="entry name" value="UDPGT"/>
    <property type="match status" value="1"/>
</dbReference>
<evidence type="ECO:0000313" key="6">
    <source>
        <dbReference type="EMBL" id="KAG0493502.1"/>
    </source>
</evidence>
<evidence type="ECO:0000256" key="1">
    <source>
        <dbReference type="ARBA" id="ARBA00009995"/>
    </source>
</evidence>
<protein>
    <recommendedName>
        <fullName evidence="5">Glycosyltransferase</fullName>
        <ecNumber evidence="5">2.4.1.-</ecNumber>
    </recommendedName>
</protein>
<evidence type="ECO:0000313" key="7">
    <source>
        <dbReference type="Proteomes" id="UP000639772"/>
    </source>
</evidence>
<dbReference type="PANTHER" id="PTHR48047">
    <property type="entry name" value="GLYCOSYLTRANSFERASE"/>
    <property type="match status" value="1"/>
</dbReference>
<accession>A0A835RXI6</accession>
<name>A0A835RXI6_VANPL</name>
<dbReference type="AlphaFoldDB" id="A0A835RXI6"/>